<protein>
    <submittedName>
        <fullName evidence="1">Uncharacterized protein</fullName>
    </submittedName>
</protein>
<sequence>MEGMDSLGMPALPLLKSRSLPQPLFSQLRQLASQTEYSFKENEAHLMYFGDGKHESVTVSFTSLHHKPLSVDLTVENGQRLKVIYGSVVGFHAIDVDSGSVYDLYLPTHTLVFNPNENPLLLCKPLDHSAAPASHSLHVVRPVFVMDTVCKIGC</sequence>
<evidence type="ECO:0000313" key="1">
    <source>
        <dbReference type="EMBL" id="TRZ06144.1"/>
    </source>
</evidence>
<organism evidence="1 2">
    <name type="scientific">Zosterops borbonicus</name>
    <dbReference type="NCBI Taxonomy" id="364589"/>
    <lineage>
        <taxon>Eukaryota</taxon>
        <taxon>Metazoa</taxon>
        <taxon>Chordata</taxon>
        <taxon>Craniata</taxon>
        <taxon>Vertebrata</taxon>
        <taxon>Euteleostomi</taxon>
        <taxon>Archelosauria</taxon>
        <taxon>Archosauria</taxon>
        <taxon>Dinosauria</taxon>
        <taxon>Saurischia</taxon>
        <taxon>Theropoda</taxon>
        <taxon>Coelurosauria</taxon>
        <taxon>Aves</taxon>
        <taxon>Neognathae</taxon>
        <taxon>Neoaves</taxon>
        <taxon>Telluraves</taxon>
        <taxon>Australaves</taxon>
        <taxon>Passeriformes</taxon>
        <taxon>Sylvioidea</taxon>
        <taxon>Zosteropidae</taxon>
        <taxon>Zosterops</taxon>
    </lineage>
</organism>
<accession>A0A8K1FUJ0</accession>
<gene>
    <name evidence="1" type="ORF">HGM15179_020962</name>
</gene>
<dbReference type="GO" id="GO:0005829">
    <property type="term" value="C:cytosol"/>
    <property type="evidence" value="ECO:0007669"/>
    <property type="project" value="TreeGrafter"/>
</dbReference>
<dbReference type="PANTHER" id="PTHR47096:SF1">
    <property type="entry name" value="MISSHAPEN LIKE KINASE 1"/>
    <property type="match status" value="1"/>
</dbReference>
<proteinExistence type="predicted"/>
<dbReference type="PANTHER" id="PTHR47096">
    <property type="entry name" value="MISSHAPEN LIKE KINASE 1"/>
    <property type="match status" value="1"/>
</dbReference>
<dbReference type="OrthoDB" id="8957712at2759"/>
<name>A0A8K1FUJ0_9PASS</name>
<dbReference type="Proteomes" id="UP000796761">
    <property type="component" value="Unassembled WGS sequence"/>
</dbReference>
<reference evidence="1" key="1">
    <citation type="submission" date="2019-04" db="EMBL/GenBank/DDBJ databases">
        <title>Genome assembly of Zosterops borbonicus 15179.</title>
        <authorList>
            <person name="Leroy T."/>
            <person name="Anselmetti Y."/>
            <person name="Tilak M.-K."/>
            <person name="Nabholz B."/>
        </authorList>
    </citation>
    <scope>NUCLEOTIDE SEQUENCE</scope>
    <source>
        <strain evidence="1">HGM_15179</strain>
        <tissue evidence="1">Muscle</tissue>
    </source>
</reference>
<dbReference type="InterPro" id="IPR051700">
    <property type="entry name" value="STE20_Ser-Thr_kinase"/>
</dbReference>
<dbReference type="AlphaFoldDB" id="A0A8K1FUJ0"/>
<evidence type="ECO:0000313" key="2">
    <source>
        <dbReference type="Proteomes" id="UP000796761"/>
    </source>
</evidence>
<keyword evidence="2" id="KW-1185">Reference proteome</keyword>
<comment type="caution">
    <text evidence="1">The sequence shown here is derived from an EMBL/GenBank/DDBJ whole genome shotgun (WGS) entry which is preliminary data.</text>
</comment>
<dbReference type="EMBL" id="SWJQ01002854">
    <property type="protein sequence ID" value="TRZ06144.1"/>
    <property type="molecule type" value="Genomic_DNA"/>
</dbReference>